<accession>A0A4R8MKQ8</accession>
<dbReference type="Proteomes" id="UP000294684">
    <property type="component" value="Unassembled WGS sequence"/>
</dbReference>
<organism evidence="1 2">
    <name type="scientific">Leptospira meyeri</name>
    <dbReference type="NCBI Taxonomy" id="29508"/>
    <lineage>
        <taxon>Bacteria</taxon>
        <taxon>Pseudomonadati</taxon>
        <taxon>Spirochaetota</taxon>
        <taxon>Spirochaetia</taxon>
        <taxon>Leptospirales</taxon>
        <taxon>Leptospiraceae</taxon>
        <taxon>Leptospira</taxon>
    </lineage>
</organism>
<dbReference type="OrthoDB" id="2065688at2"/>
<proteinExistence type="predicted"/>
<dbReference type="GeneID" id="79828542"/>
<reference evidence="1 2" key="1">
    <citation type="submission" date="2019-03" db="EMBL/GenBank/DDBJ databases">
        <title>Genomic Encyclopedia of Archaeal and Bacterial Type Strains, Phase II (KMG-II): from individual species to whole genera.</title>
        <authorList>
            <person name="Goeker M."/>
        </authorList>
    </citation>
    <scope>NUCLEOTIDE SEQUENCE [LARGE SCALE GENOMIC DNA]</scope>
    <source>
        <strain evidence="1 2">DSM 21537</strain>
    </source>
</reference>
<keyword evidence="2" id="KW-1185">Reference proteome</keyword>
<name>A0A4R8MKQ8_LEPME</name>
<sequence length="152" mass="16859">MPDVISNTSCLILLSKIQQFGILKSLYNTVIITDTVKTEFGENIPDFIKIKNPTQEFSVKSLEQILDSGEATTIALALESKNSLVILDDLKARKIAKNLGLKITGTLGILAKAKKLGIIKDLEKQIDELQKKGIWISESVLTEIRKINNSNY</sequence>
<evidence type="ECO:0000313" key="1">
    <source>
        <dbReference type="EMBL" id="TDY67723.1"/>
    </source>
</evidence>
<dbReference type="Pfam" id="PF11848">
    <property type="entry name" value="DUF3368"/>
    <property type="match status" value="1"/>
</dbReference>
<gene>
    <name evidence="1" type="ORF">CLV96_3273</name>
</gene>
<dbReference type="AlphaFoldDB" id="A0A4R8MKQ8"/>
<comment type="caution">
    <text evidence="1">The sequence shown here is derived from an EMBL/GenBank/DDBJ whole genome shotgun (WGS) entry which is preliminary data.</text>
</comment>
<protein>
    <submittedName>
        <fullName evidence="1">Putative nucleic acid-binding protein</fullName>
    </submittedName>
</protein>
<dbReference type="PANTHER" id="PTHR39550:SF1">
    <property type="entry name" value="SLL0658 PROTEIN"/>
    <property type="match status" value="1"/>
</dbReference>
<dbReference type="InterPro" id="IPR021799">
    <property type="entry name" value="PIN-like_prokaryotic"/>
</dbReference>
<dbReference type="STRING" id="1193051.LEP1GSC017_0485"/>
<evidence type="ECO:0000313" key="2">
    <source>
        <dbReference type="Proteomes" id="UP000294684"/>
    </source>
</evidence>
<dbReference type="PANTHER" id="PTHR39550">
    <property type="entry name" value="SLL0658 PROTEIN"/>
    <property type="match status" value="1"/>
</dbReference>
<dbReference type="RefSeq" id="WP_004786339.1">
    <property type="nucleotide sequence ID" value="NZ_RQGE01000007.1"/>
</dbReference>
<dbReference type="EMBL" id="SORO01000003">
    <property type="protein sequence ID" value="TDY67723.1"/>
    <property type="molecule type" value="Genomic_DNA"/>
</dbReference>